<dbReference type="InterPro" id="IPR014001">
    <property type="entry name" value="Helicase_ATP-bd"/>
</dbReference>
<evidence type="ECO:0000256" key="7">
    <source>
        <dbReference type="ARBA" id="ARBA00022840"/>
    </source>
</evidence>
<dbReference type="InterPro" id="IPR003711">
    <property type="entry name" value="CarD-like/TRCF_RID"/>
</dbReference>
<protein>
    <recommendedName>
        <fullName evidence="12 13">Transcription-repair-coupling factor</fullName>
        <shortName evidence="13">TRCF</shortName>
        <ecNumber evidence="13">3.6.4.-</ecNumber>
    </recommendedName>
</protein>
<name>A0A6N7XDR4_9FIRM</name>
<keyword evidence="9 13" id="KW-0234">DNA repair</keyword>
<dbReference type="Gene3D" id="3.40.50.11180">
    <property type="match status" value="1"/>
</dbReference>
<dbReference type="SUPFAM" id="SSF141259">
    <property type="entry name" value="CarD-like"/>
    <property type="match status" value="1"/>
</dbReference>
<dbReference type="InterPro" id="IPR047112">
    <property type="entry name" value="RecG/Mfd"/>
</dbReference>
<evidence type="ECO:0000256" key="6">
    <source>
        <dbReference type="ARBA" id="ARBA00022806"/>
    </source>
</evidence>
<dbReference type="GO" id="GO:0006355">
    <property type="term" value="P:regulation of DNA-templated transcription"/>
    <property type="evidence" value="ECO:0007669"/>
    <property type="project" value="UniProtKB-UniRule"/>
</dbReference>
<dbReference type="PANTHER" id="PTHR47964:SF1">
    <property type="entry name" value="ATP-DEPENDENT DNA HELICASE HOMOLOG RECG, CHLOROPLASTIC"/>
    <property type="match status" value="1"/>
</dbReference>
<dbReference type="GO" id="GO:0016787">
    <property type="term" value="F:hydrolase activity"/>
    <property type="evidence" value="ECO:0007669"/>
    <property type="project" value="UniProtKB-KW"/>
</dbReference>
<feature type="domain" description="Helicase ATP-binding" evidence="14">
    <location>
        <begin position="628"/>
        <end position="789"/>
    </location>
</feature>
<sequence>MEDVLVDPLKNSKKYMEFIESLDDVGNVQVNGLVPASKSHFVYSIFKNTNKPILYVANTEYEAKNIFDELNVYLKGKIDFLSSNDILFYSLDARDRKADARKLKTYMSMLNGDKIIVVTYVEAVSRKYIPKKMLTDNIFSLREGQSVNIEELMKKLVYLGYKRVSKVEGFGQFSVRGGIFDVFTLNYDFPIRMEFFDDEIDSIRQFDVFSQKSIEKMKSLKITPSRDFIYPEDVSEAVEKLRKEFTDLTDSDVYRNAEKIENKEYFDGVENYIDYLYEGQDESIFEYLTDDSIIFIDDINRFRERTKNILSEFRENYTLNLERGLAVKSQGKLMYSLDDIFYYAGERKVIFNSLLSKQNSGLNIKYSFDTDSRELPSYGGRIDYFVEELKRLRHSGYKMIIATGSTDRAKKLTSILNENGIEAIFSSTKKMEIKTSQIVVVSSNIRQGFQYTNVKFQIITDKEIIGVNKSGTKKKKKKENAKKIESFLELKIGDYVVHENSGIGKYTGIEQLSVNNIKKDYLKVVYQGGDNLYVPIDQMDKIQKYIGSDVEKVKLNKLGSHEWTKAKTKVKKQIDDMTKELVELYAKRENRKGYKFSKDTVWQKEFEDKFPFQETDDQLKAIKETKKDMESSRVMDRLVCGDVGYGKTEIAIRSAFKAVMDGKQVAILVPTTILAQQHFNTFSERFEEYPIRVEVLSRFRTPKQQKDIIEDANKGLVDVLIGTHRLVSKDLDMPKLGLVVIDEEQRFGVRHKETLKKIKENVDVLTLSATPIPRTLHMSLSGIRDMSILEEPPLERYPVMTYVTEAKDSIIQDEIHRELARGGQVFFVYNRVEGIEELASRIRRLVPDAKVGVAHGRMSSNQLENTILSFLSKEFDVLVCTTIIETGMDIANANTMIIYDADKMGLSQLYQLRGRVGRSTRQGYAYLMYEKNKVLSEVSEKRLKAIKEFTEFGSGFKIAMRDLEIRGAGDVLGSQQHGHMAVIGYELYVKMLNDAISKIKGEDIEEKVDVEIDLNVSAYIPSTYIEDEIVKLEMYKKIAAIDSKEDMYDVQEELEDRFSDIPKETQTLLNIAYIKSLCKRLKIEKVKQAKNIIFLNPLTKYETKEIMGNEIVSELEAILEGLYNKQKNK</sequence>
<dbReference type="RefSeq" id="WP_321055985.1">
    <property type="nucleotide sequence ID" value="NZ_JAXFFP010000009.1"/>
</dbReference>
<dbReference type="SMART" id="SM01058">
    <property type="entry name" value="CarD_TRCF"/>
    <property type="match status" value="1"/>
</dbReference>
<keyword evidence="2 13" id="KW-0963">Cytoplasm</keyword>
<dbReference type="GO" id="GO:0003684">
    <property type="term" value="F:damaged DNA binding"/>
    <property type="evidence" value="ECO:0007669"/>
    <property type="project" value="InterPro"/>
</dbReference>
<evidence type="ECO:0000256" key="8">
    <source>
        <dbReference type="ARBA" id="ARBA00023125"/>
    </source>
</evidence>
<dbReference type="Gene3D" id="3.30.2060.10">
    <property type="entry name" value="Penicillin-binding protein 1b domain"/>
    <property type="match status" value="1"/>
</dbReference>
<evidence type="ECO:0000256" key="11">
    <source>
        <dbReference type="ARBA" id="ARBA00061399"/>
    </source>
</evidence>
<dbReference type="AlphaFoldDB" id="A0A6N7XDR4"/>
<keyword evidence="4 13" id="KW-0227">DNA damage</keyword>
<dbReference type="InterPro" id="IPR011545">
    <property type="entry name" value="DEAD/DEAH_box_helicase_dom"/>
</dbReference>
<evidence type="ECO:0000313" key="16">
    <source>
        <dbReference type="EMBL" id="MST62482.1"/>
    </source>
</evidence>
<dbReference type="InterPro" id="IPR005118">
    <property type="entry name" value="TRCF_C"/>
</dbReference>
<dbReference type="InterPro" id="IPR037235">
    <property type="entry name" value="TRCF-like_C_D7"/>
</dbReference>
<dbReference type="EMBL" id="VUNE01000003">
    <property type="protein sequence ID" value="MST62482.1"/>
    <property type="molecule type" value="Genomic_DNA"/>
</dbReference>
<comment type="function">
    <text evidence="13">Couples transcription and DNA repair by recognizing RNA polymerase (RNAP) stalled at DNA lesions. Mediates ATP-dependent release of RNAP and its truncated transcript from the DNA, and recruitment of nucleotide excision repair machinery to the damaged site.</text>
</comment>
<dbReference type="CDD" id="cd17991">
    <property type="entry name" value="DEXHc_TRCF"/>
    <property type="match status" value="1"/>
</dbReference>
<dbReference type="GO" id="GO:0003678">
    <property type="term" value="F:DNA helicase activity"/>
    <property type="evidence" value="ECO:0007669"/>
    <property type="project" value="TreeGrafter"/>
</dbReference>
<keyword evidence="8 13" id="KW-0238">DNA-binding</keyword>
<keyword evidence="5 13" id="KW-0378">Hydrolase</keyword>
<dbReference type="GO" id="GO:0005524">
    <property type="term" value="F:ATP binding"/>
    <property type="evidence" value="ECO:0007669"/>
    <property type="project" value="UniProtKB-UniRule"/>
</dbReference>
<evidence type="ECO:0000256" key="13">
    <source>
        <dbReference type="HAMAP-Rule" id="MF_00969"/>
    </source>
</evidence>
<dbReference type="InterPro" id="IPR036101">
    <property type="entry name" value="CarD-like/TRCF_RID_sf"/>
</dbReference>
<evidence type="ECO:0000256" key="12">
    <source>
        <dbReference type="ARBA" id="ARBA00070128"/>
    </source>
</evidence>
<dbReference type="Pfam" id="PF03461">
    <property type="entry name" value="TRCF"/>
    <property type="match status" value="1"/>
</dbReference>
<keyword evidence="17" id="KW-1185">Reference proteome</keyword>
<evidence type="ECO:0000259" key="14">
    <source>
        <dbReference type="PROSITE" id="PS51192"/>
    </source>
</evidence>
<gene>
    <name evidence="13 16" type="primary">mfd</name>
    <name evidence="16" type="ORF">FYJ71_05835</name>
</gene>
<evidence type="ECO:0000256" key="2">
    <source>
        <dbReference type="ARBA" id="ARBA00022490"/>
    </source>
</evidence>
<organism evidence="16 17">
    <name type="scientific">Peptostreptococcus porci</name>
    <dbReference type="NCBI Taxonomy" id="2652282"/>
    <lineage>
        <taxon>Bacteria</taxon>
        <taxon>Bacillati</taxon>
        <taxon>Bacillota</taxon>
        <taxon>Clostridia</taxon>
        <taxon>Peptostreptococcales</taxon>
        <taxon>Peptostreptococcaceae</taxon>
        <taxon>Peptostreptococcus</taxon>
    </lineage>
</organism>
<evidence type="ECO:0000256" key="5">
    <source>
        <dbReference type="ARBA" id="ARBA00022801"/>
    </source>
</evidence>
<dbReference type="Pfam" id="PF00270">
    <property type="entry name" value="DEAD"/>
    <property type="match status" value="1"/>
</dbReference>
<dbReference type="SMART" id="SM00487">
    <property type="entry name" value="DEXDc"/>
    <property type="match status" value="1"/>
</dbReference>
<dbReference type="Pfam" id="PF17757">
    <property type="entry name" value="UvrB_inter"/>
    <property type="match status" value="1"/>
</dbReference>
<dbReference type="InterPro" id="IPR004576">
    <property type="entry name" value="Mfd"/>
</dbReference>
<dbReference type="Gene3D" id="2.40.10.170">
    <property type="match status" value="1"/>
</dbReference>
<dbReference type="EC" id="3.6.4.-" evidence="13"/>
<comment type="subcellular location">
    <subcellularLocation>
        <location evidence="1 13">Cytoplasm</location>
    </subcellularLocation>
</comment>
<dbReference type="Pfam" id="PF02559">
    <property type="entry name" value="CarD_TRCF_RID"/>
    <property type="match status" value="1"/>
</dbReference>
<evidence type="ECO:0000256" key="9">
    <source>
        <dbReference type="ARBA" id="ARBA00023204"/>
    </source>
</evidence>
<dbReference type="InterPro" id="IPR001650">
    <property type="entry name" value="Helicase_C-like"/>
</dbReference>
<dbReference type="PANTHER" id="PTHR47964">
    <property type="entry name" value="ATP-DEPENDENT DNA HELICASE HOMOLOG RECG, CHLOROPLASTIC"/>
    <property type="match status" value="1"/>
</dbReference>
<dbReference type="Pfam" id="PF00271">
    <property type="entry name" value="Helicase_C"/>
    <property type="match status" value="1"/>
</dbReference>
<evidence type="ECO:0000256" key="1">
    <source>
        <dbReference type="ARBA" id="ARBA00004496"/>
    </source>
</evidence>
<dbReference type="GO" id="GO:0005737">
    <property type="term" value="C:cytoplasm"/>
    <property type="evidence" value="ECO:0007669"/>
    <property type="project" value="UniProtKB-SubCell"/>
</dbReference>
<dbReference type="SUPFAM" id="SSF143517">
    <property type="entry name" value="TRCF domain-like"/>
    <property type="match status" value="1"/>
</dbReference>
<feature type="domain" description="Helicase C-terminal" evidence="15">
    <location>
        <begin position="802"/>
        <end position="964"/>
    </location>
</feature>
<dbReference type="SMART" id="SM00490">
    <property type="entry name" value="HELICc"/>
    <property type="match status" value="1"/>
</dbReference>
<proteinExistence type="inferred from homology"/>
<dbReference type="PROSITE" id="PS51194">
    <property type="entry name" value="HELICASE_CTER"/>
    <property type="match status" value="1"/>
</dbReference>
<dbReference type="PROSITE" id="PS51192">
    <property type="entry name" value="HELICASE_ATP_BIND_1"/>
    <property type="match status" value="1"/>
</dbReference>
<comment type="similarity">
    <text evidence="10 13">In the N-terminal section; belongs to the UvrB family.</text>
</comment>
<evidence type="ECO:0000256" key="3">
    <source>
        <dbReference type="ARBA" id="ARBA00022741"/>
    </source>
</evidence>
<dbReference type="NCBIfam" id="TIGR00580">
    <property type="entry name" value="mfd"/>
    <property type="match status" value="1"/>
</dbReference>
<dbReference type="InterPro" id="IPR041471">
    <property type="entry name" value="UvrB_inter"/>
</dbReference>
<comment type="similarity">
    <text evidence="11 13">In the C-terminal section; belongs to the helicase family. RecG subfamily.</text>
</comment>
<keyword evidence="7 13" id="KW-0067">ATP-binding</keyword>
<reference evidence="16 17" key="1">
    <citation type="submission" date="2019-08" db="EMBL/GenBank/DDBJ databases">
        <title>In-depth cultivation of the pig gut microbiome towards novel bacterial diversity and tailored functional studies.</title>
        <authorList>
            <person name="Wylensek D."/>
            <person name="Hitch T.C.A."/>
            <person name="Clavel T."/>
        </authorList>
    </citation>
    <scope>NUCLEOTIDE SEQUENCE [LARGE SCALE GENOMIC DNA]</scope>
    <source>
        <strain evidence="16 17">WCA-SAB-591-4A-A</strain>
    </source>
</reference>
<dbReference type="Gene3D" id="3.90.1150.50">
    <property type="entry name" value="Transcription-repair-coupling factor, D7 domain"/>
    <property type="match status" value="1"/>
</dbReference>
<dbReference type="Gene3D" id="3.40.50.300">
    <property type="entry name" value="P-loop containing nucleotide triphosphate hydrolases"/>
    <property type="match status" value="2"/>
</dbReference>
<evidence type="ECO:0000256" key="4">
    <source>
        <dbReference type="ARBA" id="ARBA00022763"/>
    </source>
</evidence>
<evidence type="ECO:0000259" key="15">
    <source>
        <dbReference type="PROSITE" id="PS51194"/>
    </source>
</evidence>
<evidence type="ECO:0000313" key="17">
    <source>
        <dbReference type="Proteomes" id="UP000440713"/>
    </source>
</evidence>
<evidence type="ECO:0000256" key="10">
    <source>
        <dbReference type="ARBA" id="ARBA00061104"/>
    </source>
</evidence>
<dbReference type="InterPro" id="IPR027417">
    <property type="entry name" value="P-loop_NTPase"/>
</dbReference>
<dbReference type="Proteomes" id="UP000440713">
    <property type="component" value="Unassembled WGS sequence"/>
</dbReference>
<dbReference type="GO" id="GO:0000716">
    <property type="term" value="P:transcription-coupled nucleotide-excision repair, DNA damage recognition"/>
    <property type="evidence" value="ECO:0007669"/>
    <property type="project" value="UniProtKB-UniRule"/>
</dbReference>
<dbReference type="FunFam" id="3.40.50.300:FF:000546">
    <property type="entry name" value="Transcription-repair-coupling factor"/>
    <property type="match status" value="1"/>
</dbReference>
<comment type="caution">
    <text evidence="16">The sequence shown here is derived from an EMBL/GenBank/DDBJ whole genome shotgun (WGS) entry which is preliminary data.</text>
</comment>
<accession>A0A6N7XDR4</accession>
<keyword evidence="3 13" id="KW-0547">Nucleotide-binding</keyword>
<dbReference type="SUPFAM" id="SSF52540">
    <property type="entry name" value="P-loop containing nucleoside triphosphate hydrolases"/>
    <property type="match status" value="4"/>
</dbReference>
<keyword evidence="6" id="KW-0347">Helicase</keyword>
<dbReference type="SMART" id="SM00982">
    <property type="entry name" value="TRCF"/>
    <property type="match status" value="1"/>
</dbReference>
<dbReference type="HAMAP" id="MF_00969">
    <property type="entry name" value="TRCF"/>
    <property type="match status" value="1"/>
</dbReference>